<accession>Q2YZZ4</accession>
<dbReference type="SUPFAM" id="SSF143011">
    <property type="entry name" value="RelE-like"/>
    <property type="match status" value="1"/>
</dbReference>
<dbReference type="AlphaFoldDB" id="Q2YZZ4"/>
<evidence type="ECO:0008006" key="2">
    <source>
        <dbReference type="Google" id="ProtNLM"/>
    </source>
</evidence>
<dbReference type="EMBL" id="AJ937765">
    <property type="protein sequence ID" value="CAI78571.1"/>
    <property type="molecule type" value="Genomic_DNA"/>
</dbReference>
<organism evidence="1">
    <name type="scientific">uncultured Aminicenantes bacterium</name>
    <dbReference type="NCBI Taxonomy" id="174294"/>
    <lineage>
        <taxon>Bacteria</taxon>
        <taxon>Candidatus Aminicenantota</taxon>
        <taxon>environmental samples</taxon>
    </lineage>
</organism>
<name>Q2YZZ4_9BACT</name>
<protein>
    <recommendedName>
        <fullName evidence="2">Cytotoxic translational repressor of toxin-antitoxin stability system</fullName>
    </recommendedName>
</protein>
<sequence>MTFQVRIKRKTERGLAKLPENVRQLLYLLITNLQDSGPIQPTWRNYSSLGDDRYHCHLIYRYVACWTHRKGEIIIEVYYVGSREKAPY</sequence>
<evidence type="ECO:0000313" key="1">
    <source>
        <dbReference type="EMBL" id="CAI78571.1"/>
    </source>
</evidence>
<reference evidence="1" key="1">
    <citation type="journal article" date="2005" name="Environ. Microbiol.">
        <title>Lateral gene transfer and phylogenetic assignment of environmental fosmid clones.</title>
        <authorList>
            <person name="Nesbo C.L."/>
            <person name="Boucher Y."/>
            <person name="Dlutek M."/>
            <person name="Doolittle F.W."/>
        </authorList>
    </citation>
    <scope>NUCLEOTIDE SEQUENCE</scope>
</reference>
<dbReference type="InterPro" id="IPR035093">
    <property type="entry name" value="RelE/ParE_toxin_dom_sf"/>
</dbReference>
<proteinExistence type="predicted"/>